<keyword evidence="9" id="KW-1133">Transmembrane helix</keyword>
<dbReference type="Gene3D" id="2.40.50.90">
    <property type="match status" value="1"/>
</dbReference>
<evidence type="ECO:0000256" key="6">
    <source>
        <dbReference type="ARBA" id="ARBA00022801"/>
    </source>
</evidence>
<feature type="transmembrane region" description="Helical" evidence="9">
    <location>
        <begin position="38"/>
        <end position="58"/>
    </location>
</feature>
<feature type="compositionally biased region" description="Acidic residues" evidence="8">
    <location>
        <begin position="271"/>
        <end position="283"/>
    </location>
</feature>
<evidence type="ECO:0000256" key="2">
    <source>
        <dbReference type="ARBA" id="ARBA00004173"/>
    </source>
</evidence>
<dbReference type="SUPFAM" id="SSF50199">
    <property type="entry name" value="Staphylococcal nuclease"/>
    <property type="match status" value="1"/>
</dbReference>
<dbReference type="EMBL" id="JAKELL010000048">
    <property type="protein sequence ID" value="KAH8987285.1"/>
    <property type="molecule type" value="Genomic_DNA"/>
</dbReference>
<proteinExistence type="inferred from homology"/>
<keyword evidence="4" id="KW-0540">Nuclease</keyword>
<keyword evidence="5" id="KW-0255">Endonuclease</keyword>
<comment type="similarity">
    <text evidence="3">Belongs to the LCL3 family.</text>
</comment>
<feature type="domain" description="TNase-like" evidence="10">
    <location>
        <begin position="80"/>
        <end position="247"/>
    </location>
</feature>
<name>A0AAD4LDR7_9AGAM</name>
<sequence>MPIAHASEPQSHQSDDTGSTLTPAHDNTGLPDQLDTNATIALAFLLGSATTLGTYAVYRRFFTRLASAEWVTPSMLRRRPWITGVVTRVGDGDNFRLYHTPGFGWRGPLKFRHIPRRSQELVGKTIHIRMAAVDAPERSHFGKPAQAHSDEALAWLKEQVHGQRIKCQLFQRDQYGRIVALPLLPLLPRRWWWPRLGGTRNLPLEMVRAGWGVVYTGKGAQYGGWGQDVYLAAQAEAQTARRGIWHAGTNIETPAEYKKRYRAEQEAMHEEEPETELEEFEPEPEPKGIFDRIFRRGKSGGVNPKV</sequence>
<evidence type="ECO:0000256" key="5">
    <source>
        <dbReference type="ARBA" id="ARBA00022759"/>
    </source>
</evidence>
<dbReference type="PANTHER" id="PTHR12302:SF3">
    <property type="entry name" value="SERINE_THREONINE-PROTEIN KINASE 31"/>
    <property type="match status" value="1"/>
</dbReference>
<keyword evidence="9" id="KW-0812">Transmembrane</keyword>
<organism evidence="11 12">
    <name type="scientific">Lactarius akahatsu</name>
    <dbReference type="NCBI Taxonomy" id="416441"/>
    <lineage>
        <taxon>Eukaryota</taxon>
        <taxon>Fungi</taxon>
        <taxon>Dikarya</taxon>
        <taxon>Basidiomycota</taxon>
        <taxon>Agaricomycotina</taxon>
        <taxon>Agaricomycetes</taxon>
        <taxon>Russulales</taxon>
        <taxon>Russulaceae</taxon>
        <taxon>Lactarius</taxon>
    </lineage>
</organism>
<dbReference type="GO" id="GO:0005739">
    <property type="term" value="C:mitochondrion"/>
    <property type="evidence" value="ECO:0007669"/>
    <property type="project" value="UniProtKB-SubCell"/>
</dbReference>
<dbReference type="AlphaFoldDB" id="A0AAD4LDR7"/>
<keyword evidence="7" id="KW-0106">Calcium</keyword>
<evidence type="ECO:0000256" key="4">
    <source>
        <dbReference type="ARBA" id="ARBA00022722"/>
    </source>
</evidence>
<dbReference type="GO" id="GO:0016020">
    <property type="term" value="C:membrane"/>
    <property type="evidence" value="ECO:0007669"/>
    <property type="project" value="UniProtKB-SubCell"/>
</dbReference>
<evidence type="ECO:0000313" key="11">
    <source>
        <dbReference type="EMBL" id="KAH8987285.1"/>
    </source>
</evidence>
<dbReference type="Pfam" id="PF00565">
    <property type="entry name" value="SNase"/>
    <property type="match status" value="1"/>
</dbReference>
<comment type="caution">
    <text evidence="11">The sequence shown here is derived from an EMBL/GenBank/DDBJ whole genome shotgun (WGS) entry which is preliminary data.</text>
</comment>
<evidence type="ECO:0000256" key="3">
    <source>
        <dbReference type="ARBA" id="ARBA00005435"/>
    </source>
</evidence>
<dbReference type="GO" id="GO:0016787">
    <property type="term" value="F:hydrolase activity"/>
    <property type="evidence" value="ECO:0007669"/>
    <property type="project" value="UniProtKB-KW"/>
</dbReference>
<feature type="compositionally biased region" description="Basic and acidic residues" evidence="8">
    <location>
        <begin position="261"/>
        <end position="270"/>
    </location>
</feature>
<protein>
    <submittedName>
        <fullName evidence="11">SNase-domain-containing protein</fullName>
    </submittedName>
</protein>
<dbReference type="PROSITE" id="PS50830">
    <property type="entry name" value="TNASE_3"/>
    <property type="match status" value="1"/>
</dbReference>
<evidence type="ECO:0000256" key="7">
    <source>
        <dbReference type="ARBA" id="ARBA00022837"/>
    </source>
</evidence>
<feature type="compositionally biased region" description="Basic and acidic residues" evidence="8">
    <location>
        <begin position="284"/>
        <end position="294"/>
    </location>
</feature>
<feature type="compositionally biased region" description="Polar residues" evidence="8">
    <location>
        <begin position="8"/>
        <end position="22"/>
    </location>
</feature>
<evidence type="ECO:0000259" key="10">
    <source>
        <dbReference type="PROSITE" id="PS50830"/>
    </source>
</evidence>
<feature type="region of interest" description="Disordered" evidence="8">
    <location>
        <begin position="1"/>
        <end position="32"/>
    </location>
</feature>
<keyword evidence="6" id="KW-0378">Hydrolase</keyword>
<keyword evidence="12" id="KW-1185">Reference proteome</keyword>
<dbReference type="PANTHER" id="PTHR12302">
    <property type="entry name" value="EBNA2 BINDING PROTEIN P100"/>
    <property type="match status" value="1"/>
</dbReference>
<evidence type="ECO:0000256" key="9">
    <source>
        <dbReference type="SAM" id="Phobius"/>
    </source>
</evidence>
<gene>
    <name evidence="11" type="ORF">EDB92DRAFT_1817968</name>
</gene>
<dbReference type="InterPro" id="IPR035437">
    <property type="entry name" value="SNase_OB-fold_sf"/>
</dbReference>
<dbReference type="GO" id="GO:0004519">
    <property type="term" value="F:endonuclease activity"/>
    <property type="evidence" value="ECO:0007669"/>
    <property type="project" value="UniProtKB-KW"/>
</dbReference>
<comment type="subcellular location">
    <subcellularLocation>
        <location evidence="1">Membrane</location>
        <topology evidence="1">Single-pass membrane protein</topology>
    </subcellularLocation>
    <subcellularLocation>
        <location evidence="2">Mitochondrion</location>
    </subcellularLocation>
</comment>
<evidence type="ECO:0000256" key="8">
    <source>
        <dbReference type="SAM" id="MobiDB-lite"/>
    </source>
</evidence>
<feature type="region of interest" description="Disordered" evidence="8">
    <location>
        <begin position="261"/>
        <end position="306"/>
    </location>
</feature>
<dbReference type="SMART" id="SM00318">
    <property type="entry name" value="SNc"/>
    <property type="match status" value="1"/>
</dbReference>
<dbReference type="Proteomes" id="UP001201163">
    <property type="component" value="Unassembled WGS sequence"/>
</dbReference>
<evidence type="ECO:0000313" key="12">
    <source>
        <dbReference type="Proteomes" id="UP001201163"/>
    </source>
</evidence>
<accession>A0AAD4LDR7</accession>
<dbReference type="InterPro" id="IPR016071">
    <property type="entry name" value="Staphylococal_nuclease_OB-fold"/>
</dbReference>
<reference evidence="11" key="1">
    <citation type="submission" date="2022-01" db="EMBL/GenBank/DDBJ databases">
        <title>Comparative genomics reveals a dynamic genome evolution in the ectomycorrhizal milk-cap (Lactarius) mushrooms.</title>
        <authorList>
            <consortium name="DOE Joint Genome Institute"/>
            <person name="Lebreton A."/>
            <person name="Tang N."/>
            <person name="Kuo A."/>
            <person name="LaButti K."/>
            <person name="Drula E."/>
            <person name="Barry K."/>
            <person name="Clum A."/>
            <person name="Lipzen A."/>
            <person name="Mousain D."/>
            <person name="Ng V."/>
            <person name="Wang R."/>
            <person name="Wang X."/>
            <person name="Dai Y."/>
            <person name="Henrissat B."/>
            <person name="Grigoriev I.V."/>
            <person name="Guerin-Laguette A."/>
            <person name="Yu F."/>
            <person name="Martin F.M."/>
        </authorList>
    </citation>
    <scope>NUCLEOTIDE SEQUENCE</scope>
    <source>
        <strain evidence="11">QP</strain>
    </source>
</reference>
<keyword evidence="9" id="KW-0472">Membrane</keyword>
<evidence type="ECO:0000256" key="1">
    <source>
        <dbReference type="ARBA" id="ARBA00004167"/>
    </source>
</evidence>